<dbReference type="EMBL" id="MN013087">
    <property type="protein sequence ID" value="QEG13420.1"/>
    <property type="molecule type" value="Genomic_DNA"/>
</dbReference>
<evidence type="ECO:0000256" key="1">
    <source>
        <dbReference type="SAM" id="Phobius"/>
    </source>
</evidence>
<organism evidence="2 3">
    <name type="scientific">Klebsiella phage vB_KpnS_Penguinator</name>
    <dbReference type="NCBI Taxonomy" id="2591377"/>
    <lineage>
        <taxon>Viruses</taxon>
        <taxon>Duplodnaviria</taxon>
        <taxon>Heunggongvirae</taxon>
        <taxon>Uroviricota</taxon>
        <taxon>Caudoviricetes</taxon>
        <taxon>Drexlerviridae</taxon>
        <taxon>Webervirus</taxon>
        <taxon>Webervirus penguinator</taxon>
    </lineage>
</organism>
<keyword evidence="1" id="KW-0812">Transmembrane</keyword>
<dbReference type="Proteomes" id="UP000325073">
    <property type="component" value="Segment"/>
</dbReference>
<keyword evidence="1" id="KW-0472">Membrane</keyword>
<reference evidence="2 3" key="1">
    <citation type="submission" date="2019-04" db="EMBL/GenBank/DDBJ databases">
        <authorList>
            <person name="Dawson D.D."/>
            <person name="Sharma R."/>
            <person name="Thurgood T.L."/>
            <person name="Arens D.K."/>
            <person name="Thompson D.W."/>
            <person name="Kruger J.L."/>
            <person name="Loertscher E."/>
            <person name="Johnson L."/>
            <person name="Walker J."/>
            <person name="Casjens S."/>
            <person name="Grose J.H."/>
        </authorList>
    </citation>
    <scope>NUCLEOTIDE SEQUENCE [LARGE SCALE GENOMIC DNA]</scope>
</reference>
<evidence type="ECO:0000313" key="3">
    <source>
        <dbReference type="Proteomes" id="UP000325073"/>
    </source>
</evidence>
<keyword evidence="3" id="KW-1185">Reference proteome</keyword>
<accession>A0A5B9NMS9</accession>
<sequence>MLKLPGASRVIFSHRNEQEGLKMKKFAFYLFSVACGVVATGFGLWVISLAGHFKGF</sequence>
<name>A0A5B9NMS9_9CAUD</name>
<evidence type="ECO:0000313" key="2">
    <source>
        <dbReference type="EMBL" id="QEG13420.1"/>
    </source>
</evidence>
<protein>
    <submittedName>
        <fullName evidence="2">Uncharacterized protein</fullName>
    </submittedName>
</protein>
<proteinExistence type="predicted"/>
<gene>
    <name evidence="2" type="ORF">PENG_33</name>
</gene>
<keyword evidence="1" id="KW-1133">Transmembrane helix</keyword>
<feature type="transmembrane region" description="Helical" evidence="1">
    <location>
        <begin position="26"/>
        <end position="47"/>
    </location>
</feature>